<feature type="region of interest" description="Disordered" evidence="1">
    <location>
        <begin position="336"/>
        <end position="355"/>
    </location>
</feature>
<feature type="compositionally biased region" description="Low complexity" evidence="1">
    <location>
        <begin position="419"/>
        <end position="441"/>
    </location>
</feature>
<feature type="compositionally biased region" description="Polar residues" evidence="1">
    <location>
        <begin position="572"/>
        <end position="585"/>
    </location>
</feature>
<accession>A0A4Q9MH84</accession>
<sequence length="739" mass="79474">MPKRLPTPEIDDGAKYLTVVNPYPFRPNMYLPKPRELFAQWIAACIGPSIGPRYLRAFYHKPTSPGCIIVEVDESLPSFRVLLGLHKWSEFLKNSKGHEETVSGVYYCTYGSDRDVQKNGWLRIDVEDGWFLKPKKAFVVPYPSTYYCDVPKPGRDVIQNDLCRPLPTQSFPPPPPPRPAPVVGTPEWQEWKQKQDSVKQIRAWTRNGRSEIVTPGPAAMQARSSGPTIPLSLSVPPGLARGSPSTSSSSGSTISDAAVLTPTDDFDGDEFPRVGMVSENVQSALEALTLNGGVDDEDEDVYYTVADSETLAGDALEAKYATILDKEVEVRSLWNDYVPPDDGLDEDDDEEDDEGIKKAAAKNPELCKVHHIVCKKGICRDYAIQLAQKRKRDRLEEIRKEREKAAAKREKKNARQNLSGTSTPMSASGTASGATSPSGARSPPPHLRAGAPRQLPPHLKPGASAAAMPRSTPVSPVVEHGRDGRVTPTPSRRQDDDDDSHSVAPSSVGWGIMSDTPWGPEVKQKGNDWGVTPVKAAPRRNPAPVSNVNAAASNTKAWGAWGKAPSISASSVRRNNGGWSIGSRTETGDGDDDWPTAGQVKSAAPARGPDSPCPTREFGAWGKAPSISASSVRRNHDSWSNSGRSISDNGDTRSVAASEGAGWGANAGVNADANTDGPWGSTDAVKAARATRVAGINVDGRKKTWAELVDDELDGLDGRSVAASTESGQTWGNVSAGPW</sequence>
<evidence type="ECO:0000256" key="1">
    <source>
        <dbReference type="SAM" id="MobiDB-lite"/>
    </source>
</evidence>
<feature type="region of interest" description="Disordered" evidence="1">
    <location>
        <begin position="401"/>
        <end position="526"/>
    </location>
</feature>
<feature type="compositionally biased region" description="Polar residues" evidence="1">
    <location>
        <begin position="627"/>
        <end position="649"/>
    </location>
</feature>
<feature type="compositionally biased region" description="Low complexity" evidence="1">
    <location>
        <begin position="242"/>
        <end position="255"/>
    </location>
</feature>
<reference evidence="2" key="1">
    <citation type="submission" date="2019-01" db="EMBL/GenBank/DDBJ databases">
        <title>Draft genome sequences of three monokaryotic isolates of the white-rot basidiomycete fungus Dichomitus squalens.</title>
        <authorList>
            <consortium name="DOE Joint Genome Institute"/>
            <person name="Lopez S.C."/>
            <person name="Andreopoulos B."/>
            <person name="Pangilinan J."/>
            <person name="Lipzen A."/>
            <person name="Riley R."/>
            <person name="Ahrendt S."/>
            <person name="Ng V."/>
            <person name="Barry K."/>
            <person name="Daum C."/>
            <person name="Grigoriev I.V."/>
            <person name="Hilden K.S."/>
            <person name="Makela M.R."/>
            <person name="de Vries R.P."/>
        </authorList>
    </citation>
    <scope>NUCLEOTIDE SEQUENCE [LARGE SCALE GENOMIC DNA]</scope>
    <source>
        <strain evidence="2">OM18370.1</strain>
    </source>
</reference>
<protein>
    <submittedName>
        <fullName evidence="2">Uncharacterized protein</fullName>
    </submittedName>
</protein>
<dbReference type="Proteomes" id="UP000292957">
    <property type="component" value="Unassembled WGS sequence"/>
</dbReference>
<dbReference type="AlphaFoldDB" id="A0A4Q9MH84"/>
<name>A0A4Q9MH84_9APHY</name>
<evidence type="ECO:0000313" key="2">
    <source>
        <dbReference type="EMBL" id="TBU26749.1"/>
    </source>
</evidence>
<organism evidence="2">
    <name type="scientific">Dichomitus squalens</name>
    <dbReference type="NCBI Taxonomy" id="114155"/>
    <lineage>
        <taxon>Eukaryota</taxon>
        <taxon>Fungi</taxon>
        <taxon>Dikarya</taxon>
        <taxon>Basidiomycota</taxon>
        <taxon>Agaricomycotina</taxon>
        <taxon>Agaricomycetes</taxon>
        <taxon>Polyporales</taxon>
        <taxon>Polyporaceae</taxon>
        <taxon>Dichomitus</taxon>
    </lineage>
</organism>
<feature type="region of interest" description="Disordered" evidence="1">
    <location>
        <begin position="572"/>
        <end position="682"/>
    </location>
</feature>
<feature type="compositionally biased region" description="Low complexity" evidence="1">
    <location>
        <begin position="664"/>
        <end position="677"/>
    </location>
</feature>
<feature type="compositionally biased region" description="Acidic residues" evidence="1">
    <location>
        <begin position="342"/>
        <end position="354"/>
    </location>
</feature>
<dbReference type="OrthoDB" id="3243413at2759"/>
<gene>
    <name evidence="2" type="ORF">BD311DRAFT_808228</name>
</gene>
<dbReference type="EMBL" id="ML143441">
    <property type="protein sequence ID" value="TBU26749.1"/>
    <property type="molecule type" value="Genomic_DNA"/>
</dbReference>
<feature type="region of interest" description="Disordered" evidence="1">
    <location>
        <begin position="237"/>
        <end position="257"/>
    </location>
</feature>
<proteinExistence type="predicted"/>